<accession>A0A6N8FKS0</accession>
<dbReference type="InterPro" id="IPR025573">
    <property type="entry name" value="YwpF"/>
</dbReference>
<dbReference type="RefSeq" id="WP_343042426.1">
    <property type="nucleotide sequence ID" value="NZ_WOCA01000019.1"/>
</dbReference>
<gene>
    <name evidence="1" type="ORF">GMD78_17910</name>
</gene>
<dbReference type="Proteomes" id="UP000469125">
    <property type="component" value="Unassembled WGS sequence"/>
</dbReference>
<sequence>MKTFKLQALQILENEYEELVKKSITLYDGLIINREDEQNRWVIEAYVQSDYKDYFTNLRDKNEEIMVEVVITKESNDPATFITSIIGINDIGGERINVLFMGTIIDKRKSKIEEMLRKLIDEGYQGEELLEKFKELI</sequence>
<dbReference type="Pfam" id="PF14183">
    <property type="entry name" value="YwpF"/>
    <property type="match status" value="1"/>
</dbReference>
<organism evidence="1 2">
    <name type="scientific">Ornithinibacillus caprae</name>
    <dbReference type="NCBI Taxonomy" id="2678566"/>
    <lineage>
        <taxon>Bacteria</taxon>
        <taxon>Bacillati</taxon>
        <taxon>Bacillota</taxon>
        <taxon>Bacilli</taxon>
        <taxon>Bacillales</taxon>
        <taxon>Bacillaceae</taxon>
        <taxon>Ornithinibacillus</taxon>
    </lineage>
</organism>
<evidence type="ECO:0000313" key="2">
    <source>
        <dbReference type="Proteomes" id="UP000469125"/>
    </source>
</evidence>
<reference evidence="1 2" key="1">
    <citation type="submission" date="2019-11" db="EMBL/GenBank/DDBJ databases">
        <authorList>
            <person name="Li X."/>
        </authorList>
    </citation>
    <scope>NUCLEOTIDE SEQUENCE [LARGE SCALE GENOMIC DNA]</scope>
    <source>
        <strain evidence="1 2">L9</strain>
    </source>
</reference>
<name>A0A6N8FKS0_9BACI</name>
<keyword evidence="2" id="KW-1185">Reference proteome</keyword>
<protein>
    <recommendedName>
        <fullName evidence="3">YwpF-like protein</fullName>
    </recommendedName>
</protein>
<proteinExistence type="predicted"/>
<evidence type="ECO:0000313" key="1">
    <source>
        <dbReference type="EMBL" id="MUK90252.1"/>
    </source>
</evidence>
<evidence type="ECO:0008006" key="3">
    <source>
        <dbReference type="Google" id="ProtNLM"/>
    </source>
</evidence>
<dbReference type="AlphaFoldDB" id="A0A6N8FKS0"/>
<comment type="caution">
    <text evidence="1">The sequence shown here is derived from an EMBL/GenBank/DDBJ whole genome shotgun (WGS) entry which is preliminary data.</text>
</comment>
<dbReference type="EMBL" id="WOCA01000019">
    <property type="protein sequence ID" value="MUK90252.1"/>
    <property type="molecule type" value="Genomic_DNA"/>
</dbReference>